<evidence type="ECO:0000256" key="2">
    <source>
        <dbReference type="SAM" id="SignalP"/>
    </source>
</evidence>
<dbReference type="AlphaFoldDB" id="A0A2R8BAT0"/>
<reference evidence="4 5" key="1">
    <citation type="submission" date="2018-03" db="EMBL/GenBank/DDBJ databases">
        <authorList>
            <person name="Keele B.F."/>
        </authorList>
    </citation>
    <scope>NUCLEOTIDE SEQUENCE [LARGE SCALE GENOMIC DNA]</scope>
    <source>
        <strain evidence="4 5">CECT 8599</strain>
    </source>
</reference>
<feature type="domain" description="SPOR" evidence="3">
    <location>
        <begin position="398"/>
        <end position="474"/>
    </location>
</feature>
<feature type="chain" id="PRO_5015361501" description="SPOR domain-containing protein" evidence="2">
    <location>
        <begin position="21"/>
        <end position="474"/>
    </location>
</feature>
<gene>
    <name evidence="4" type="ORF">ASD8599_00925</name>
</gene>
<keyword evidence="2" id="KW-0732">Signal</keyword>
<feature type="region of interest" description="Disordered" evidence="1">
    <location>
        <begin position="97"/>
        <end position="127"/>
    </location>
</feature>
<protein>
    <recommendedName>
        <fullName evidence="3">SPOR domain-containing protein</fullName>
    </recommendedName>
</protein>
<keyword evidence="5" id="KW-1185">Reference proteome</keyword>
<name>A0A2R8BAT0_9RHOB</name>
<dbReference type="Proteomes" id="UP000244880">
    <property type="component" value="Unassembled WGS sequence"/>
</dbReference>
<feature type="signal peptide" evidence="2">
    <location>
        <begin position="1"/>
        <end position="20"/>
    </location>
</feature>
<evidence type="ECO:0000313" key="5">
    <source>
        <dbReference type="Proteomes" id="UP000244880"/>
    </source>
</evidence>
<proteinExistence type="predicted"/>
<evidence type="ECO:0000256" key="1">
    <source>
        <dbReference type="SAM" id="MobiDB-lite"/>
    </source>
</evidence>
<dbReference type="PROSITE" id="PS51724">
    <property type="entry name" value="SPOR"/>
    <property type="match status" value="1"/>
</dbReference>
<dbReference type="GO" id="GO:0042834">
    <property type="term" value="F:peptidoglycan binding"/>
    <property type="evidence" value="ECO:0007669"/>
    <property type="project" value="InterPro"/>
</dbReference>
<dbReference type="EMBL" id="OMOR01000001">
    <property type="protein sequence ID" value="SPH20186.1"/>
    <property type="molecule type" value="Genomic_DNA"/>
</dbReference>
<dbReference type="InterPro" id="IPR007730">
    <property type="entry name" value="SPOR-like_dom"/>
</dbReference>
<dbReference type="Gene3D" id="3.30.70.1070">
    <property type="entry name" value="Sporulation related repeat"/>
    <property type="match status" value="1"/>
</dbReference>
<dbReference type="SUPFAM" id="SSF110997">
    <property type="entry name" value="Sporulation related repeat"/>
    <property type="match status" value="1"/>
</dbReference>
<evidence type="ECO:0000313" key="4">
    <source>
        <dbReference type="EMBL" id="SPH20186.1"/>
    </source>
</evidence>
<accession>A0A2R8BAT0</accession>
<dbReference type="Pfam" id="PF05036">
    <property type="entry name" value="SPOR"/>
    <property type="match status" value="1"/>
</dbReference>
<dbReference type="InterPro" id="IPR036680">
    <property type="entry name" value="SPOR-like_sf"/>
</dbReference>
<sequence length="474" mass="50880">MKLTRIIATTAIVAAMMAQAGHSQSLRNADEPAEFPPASYKGTQYVDSRGCVYIRAGISGNVSWVPRVSRDRKQLCGQNPTSVRRTAAASAPAVKPPVQITLDPPKTQAAAPALKKPVPKKTARVQAPAKTVKVARVKKRVKTTAPKPVVRRVQQRAPVVVAQVAPPKPVVAPKPAPVRRTVPAAVQRGGNCGVTSLSRKYINSSSKLPVRCGPQAGRIVGVQGGQNAAAVVTRRAGVVSQPAQPRRITSVPQGIATGGTVNSGTRIVPRHVHVQRQNTQKTSVPNGYRTVWEDDRLNPKRAEQTVGGVLATNYLWTNTVPRRLINANTRRDVTGSVPLIYPYTDMATQQRELGTVSIVRRDGQVLKRIVRNKQSSRTPIARQPVVSTRSAPVAKPKAAAQAGRYVQVGTFGQAGNAQATAQRLKAMGLPVRVGKFTRGSKTYRLVLAGPFSRDASRALAQVRSAGYTDAFLRK</sequence>
<dbReference type="RefSeq" id="WP_108830002.1">
    <property type="nucleotide sequence ID" value="NZ_OMOR01000001.1"/>
</dbReference>
<organism evidence="4 5">
    <name type="scientific">Ascidiaceihabitans donghaensis</name>
    <dbReference type="NCBI Taxonomy" id="1510460"/>
    <lineage>
        <taxon>Bacteria</taxon>
        <taxon>Pseudomonadati</taxon>
        <taxon>Pseudomonadota</taxon>
        <taxon>Alphaproteobacteria</taxon>
        <taxon>Rhodobacterales</taxon>
        <taxon>Paracoccaceae</taxon>
        <taxon>Ascidiaceihabitans</taxon>
    </lineage>
</organism>
<evidence type="ECO:0000259" key="3">
    <source>
        <dbReference type="PROSITE" id="PS51724"/>
    </source>
</evidence>
<dbReference type="OrthoDB" id="7843142at2"/>